<dbReference type="EMBL" id="MU273862">
    <property type="protein sequence ID" value="KAI0027658.1"/>
    <property type="molecule type" value="Genomic_DNA"/>
</dbReference>
<comment type="caution">
    <text evidence="1">The sequence shown here is derived from an EMBL/GenBank/DDBJ whole genome shotgun (WGS) entry which is preliminary data.</text>
</comment>
<organism evidence="1 2">
    <name type="scientific">Vararia minispora EC-137</name>
    <dbReference type="NCBI Taxonomy" id="1314806"/>
    <lineage>
        <taxon>Eukaryota</taxon>
        <taxon>Fungi</taxon>
        <taxon>Dikarya</taxon>
        <taxon>Basidiomycota</taxon>
        <taxon>Agaricomycotina</taxon>
        <taxon>Agaricomycetes</taxon>
        <taxon>Russulales</taxon>
        <taxon>Lachnocladiaceae</taxon>
        <taxon>Vararia</taxon>
    </lineage>
</organism>
<proteinExistence type="predicted"/>
<gene>
    <name evidence="1" type="ORF">K488DRAFT_60764</name>
</gene>
<reference evidence="1" key="1">
    <citation type="submission" date="2021-02" db="EMBL/GenBank/DDBJ databases">
        <authorList>
            <consortium name="DOE Joint Genome Institute"/>
            <person name="Ahrendt S."/>
            <person name="Looney B.P."/>
            <person name="Miyauchi S."/>
            <person name="Morin E."/>
            <person name="Drula E."/>
            <person name="Courty P.E."/>
            <person name="Chicoki N."/>
            <person name="Fauchery L."/>
            <person name="Kohler A."/>
            <person name="Kuo A."/>
            <person name="Labutti K."/>
            <person name="Pangilinan J."/>
            <person name="Lipzen A."/>
            <person name="Riley R."/>
            <person name="Andreopoulos W."/>
            <person name="He G."/>
            <person name="Johnson J."/>
            <person name="Barry K.W."/>
            <person name="Grigoriev I.V."/>
            <person name="Nagy L."/>
            <person name="Hibbett D."/>
            <person name="Henrissat B."/>
            <person name="Matheny P.B."/>
            <person name="Labbe J."/>
            <person name="Martin F."/>
        </authorList>
    </citation>
    <scope>NUCLEOTIDE SEQUENCE</scope>
    <source>
        <strain evidence="1">EC-137</strain>
    </source>
</reference>
<name>A0ACB8Q778_9AGAM</name>
<dbReference type="Proteomes" id="UP000814128">
    <property type="component" value="Unassembled WGS sequence"/>
</dbReference>
<evidence type="ECO:0000313" key="2">
    <source>
        <dbReference type="Proteomes" id="UP000814128"/>
    </source>
</evidence>
<reference evidence="1" key="2">
    <citation type="journal article" date="2022" name="New Phytol.">
        <title>Evolutionary transition to the ectomycorrhizal habit in the genomes of a hyperdiverse lineage of mushroom-forming fungi.</title>
        <authorList>
            <person name="Looney B."/>
            <person name="Miyauchi S."/>
            <person name="Morin E."/>
            <person name="Drula E."/>
            <person name="Courty P.E."/>
            <person name="Kohler A."/>
            <person name="Kuo A."/>
            <person name="LaButti K."/>
            <person name="Pangilinan J."/>
            <person name="Lipzen A."/>
            <person name="Riley R."/>
            <person name="Andreopoulos W."/>
            <person name="He G."/>
            <person name="Johnson J."/>
            <person name="Nolan M."/>
            <person name="Tritt A."/>
            <person name="Barry K.W."/>
            <person name="Grigoriev I.V."/>
            <person name="Nagy L.G."/>
            <person name="Hibbett D."/>
            <person name="Henrissat B."/>
            <person name="Matheny P.B."/>
            <person name="Labbe J."/>
            <person name="Martin F.M."/>
        </authorList>
    </citation>
    <scope>NUCLEOTIDE SEQUENCE</scope>
    <source>
        <strain evidence="1">EC-137</strain>
    </source>
</reference>
<sequence length="138" mass="14923">MSRNKGAHDPHATPEVRLNGSPVGSPMSGSASMRSGSSSPDETGWGSNFWVTLVDPQALSFFACPATGEVSWDPPIGNFVLPPNDDGEWWEITDEASGVPYYYHTKSGETVWEKPTGFVIPLSVLQVRILVTLLLSLC</sequence>
<evidence type="ECO:0000313" key="1">
    <source>
        <dbReference type="EMBL" id="KAI0027658.1"/>
    </source>
</evidence>
<keyword evidence="2" id="KW-1185">Reference proteome</keyword>
<protein>
    <submittedName>
        <fullName evidence="1">Uncharacterized protein</fullName>
    </submittedName>
</protein>
<accession>A0ACB8Q778</accession>